<proteinExistence type="predicted"/>
<keyword evidence="1" id="KW-0732">Signal</keyword>
<evidence type="ECO:0000259" key="2">
    <source>
        <dbReference type="Pfam" id="PF13360"/>
    </source>
</evidence>
<dbReference type="Gene3D" id="2.40.10.480">
    <property type="match status" value="1"/>
</dbReference>
<gene>
    <name evidence="3" type="ORF">KB449_21135</name>
</gene>
<evidence type="ECO:0000313" key="3">
    <source>
        <dbReference type="EMBL" id="MDI4647488.1"/>
    </source>
</evidence>
<dbReference type="RefSeq" id="WP_282910251.1">
    <property type="nucleotide sequence ID" value="NZ_JAGRPV010000001.1"/>
</dbReference>
<sequence length="420" mass="46647">MKKRIALKVLVFLAVFLMGIQTSGISAATVHTAKPFQLPSNVNQELKYTNDRGEHLKFRGFKNYPIKWIKEIEDANDMRMNKEKNQIFVVSGHRVISYDLSGKEQWQYALKTSSAFDYTLLELGADGTIYAIRQPQSFLDQYTPGYITALTAQGTLLWEYELVTRNTEDFVTYRGGADGTFVTYSDDGIIGIRNGGIAWKNTDILKVTTTQFNTFEFKHTNVNGFFTGPNGTTYVETEDKIYALDDTGKLLWSNNISSDATLVNNGKYILLTSSTGPWVLWDAATGATLPTGLINTAWLKDSGIPNDGKGNIYVSRKDGGISKVDAKGKVLWSYKIRFPGYSDAYVSHSDAKGNVYFTDNGGTLYSLDPNGNERFILLYREQYGPMIVPTDTDKDGNVYALFDPIGLFKISSAAAAKGLS</sequence>
<evidence type="ECO:0000256" key="1">
    <source>
        <dbReference type="SAM" id="SignalP"/>
    </source>
</evidence>
<dbReference type="EMBL" id="JAGRPV010000001">
    <property type="protein sequence ID" value="MDI4647488.1"/>
    <property type="molecule type" value="Genomic_DNA"/>
</dbReference>
<feature type="chain" id="PRO_5046272353" evidence="1">
    <location>
        <begin position="28"/>
        <end position="420"/>
    </location>
</feature>
<dbReference type="SUPFAM" id="SSF50998">
    <property type="entry name" value="Quinoprotein alcohol dehydrogenase-like"/>
    <property type="match status" value="2"/>
</dbReference>
<dbReference type="SMART" id="SM00564">
    <property type="entry name" value="PQQ"/>
    <property type="match status" value="5"/>
</dbReference>
<accession>A0ABT6TKW7</accession>
<evidence type="ECO:0000313" key="4">
    <source>
        <dbReference type="Proteomes" id="UP001161691"/>
    </source>
</evidence>
<dbReference type="InterPro" id="IPR015943">
    <property type="entry name" value="WD40/YVTN_repeat-like_dom_sf"/>
</dbReference>
<dbReference type="InterPro" id="IPR011047">
    <property type="entry name" value="Quinoprotein_ADH-like_sf"/>
</dbReference>
<protein>
    <submittedName>
        <fullName evidence="3">PQQ-binding-like beta-propeller repeat protein</fullName>
    </submittedName>
</protein>
<name>A0ABT6TKW7_9BACL</name>
<dbReference type="InterPro" id="IPR018391">
    <property type="entry name" value="PQQ_b-propeller_rpt"/>
</dbReference>
<keyword evidence="4" id="KW-1185">Reference proteome</keyword>
<reference evidence="3" key="1">
    <citation type="submission" date="2023-04" db="EMBL/GenBank/DDBJ databases">
        <title>Comparative genomic analysis of Cohnella hashimotonis sp. nov., isolated from the International Space Station.</title>
        <authorList>
            <person name="Venkateswaran K."/>
            <person name="Simpson A."/>
        </authorList>
    </citation>
    <scope>NUCLEOTIDE SEQUENCE</scope>
    <source>
        <strain evidence="3">F6_2S_P_1</strain>
    </source>
</reference>
<feature type="signal peptide" evidence="1">
    <location>
        <begin position="1"/>
        <end position="27"/>
    </location>
</feature>
<dbReference type="PANTHER" id="PTHR34512:SF30">
    <property type="entry name" value="OUTER MEMBRANE PROTEIN ASSEMBLY FACTOR BAMB"/>
    <property type="match status" value="1"/>
</dbReference>
<dbReference type="Gene3D" id="2.130.10.10">
    <property type="entry name" value="YVTN repeat-like/Quinoprotein amine dehydrogenase"/>
    <property type="match status" value="1"/>
</dbReference>
<feature type="domain" description="Pyrrolo-quinoline quinone repeat" evidence="2">
    <location>
        <begin position="191"/>
        <end position="358"/>
    </location>
</feature>
<dbReference type="Pfam" id="PF13360">
    <property type="entry name" value="PQQ_2"/>
    <property type="match status" value="1"/>
</dbReference>
<dbReference type="InterPro" id="IPR002372">
    <property type="entry name" value="PQQ_rpt_dom"/>
</dbReference>
<organism evidence="3 4">
    <name type="scientific">Cohnella hashimotonis</name>
    <dbReference type="NCBI Taxonomy" id="2826895"/>
    <lineage>
        <taxon>Bacteria</taxon>
        <taxon>Bacillati</taxon>
        <taxon>Bacillota</taxon>
        <taxon>Bacilli</taxon>
        <taxon>Bacillales</taxon>
        <taxon>Paenibacillaceae</taxon>
        <taxon>Cohnella</taxon>
    </lineage>
</organism>
<dbReference type="Proteomes" id="UP001161691">
    <property type="component" value="Unassembled WGS sequence"/>
</dbReference>
<dbReference type="PANTHER" id="PTHR34512">
    <property type="entry name" value="CELL SURFACE PROTEIN"/>
    <property type="match status" value="1"/>
</dbReference>
<comment type="caution">
    <text evidence="3">The sequence shown here is derived from an EMBL/GenBank/DDBJ whole genome shotgun (WGS) entry which is preliminary data.</text>
</comment>